<feature type="non-terminal residue" evidence="2">
    <location>
        <position position="52"/>
    </location>
</feature>
<evidence type="ECO:0000313" key="3">
    <source>
        <dbReference type="Proteomes" id="UP000601435"/>
    </source>
</evidence>
<accession>A0A812QLR0</accession>
<dbReference type="EMBL" id="CAJNJA010017044">
    <property type="protein sequence ID" value="CAE7393234.1"/>
    <property type="molecule type" value="Genomic_DNA"/>
</dbReference>
<reference evidence="2" key="1">
    <citation type="submission" date="2021-02" db="EMBL/GenBank/DDBJ databases">
        <authorList>
            <person name="Dougan E. K."/>
            <person name="Rhodes N."/>
            <person name="Thang M."/>
            <person name="Chan C."/>
        </authorList>
    </citation>
    <scope>NUCLEOTIDE SEQUENCE</scope>
</reference>
<sequence>VCRAPRETPWSTAGPGGPTDSWGAWARCRDSRLNAGGAAAGSGSQACSPAAA</sequence>
<proteinExistence type="predicted"/>
<feature type="region of interest" description="Disordered" evidence="1">
    <location>
        <begin position="1"/>
        <end position="24"/>
    </location>
</feature>
<dbReference type="Proteomes" id="UP000601435">
    <property type="component" value="Unassembled WGS sequence"/>
</dbReference>
<dbReference type="AlphaFoldDB" id="A0A812QLR0"/>
<protein>
    <submittedName>
        <fullName evidence="2">Uncharacterized protein</fullName>
    </submittedName>
</protein>
<feature type="non-terminal residue" evidence="2">
    <location>
        <position position="1"/>
    </location>
</feature>
<keyword evidence="3" id="KW-1185">Reference proteome</keyword>
<gene>
    <name evidence="2" type="ORF">SNEC2469_LOCUS10707</name>
</gene>
<evidence type="ECO:0000256" key="1">
    <source>
        <dbReference type="SAM" id="MobiDB-lite"/>
    </source>
</evidence>
<comment type="caution">
    <text evidence="2">The sequence shown here is derived from an EMBL/GenBank/DDBJ whole genome shotgun (WGS) entry which is preliminary data.</text>
</comment>
<organism evidence="2 3">
    <name type="scientific">Symbiodinium necroappetens</name>
    <dbReference type="NCBI Taxonomy" id="1628268"/>
    <lineage>
        <taxon>Eukaryota</taxon>
        <taxon>Sar</taxon>
        <taxon>Alveolata</taxon>
        <taxon>Dinophyceae</taxon>
        <taxon>Suessiales</taxon>
        <taxon>Symbiodiniaceae</taxon>
        <taxon>Symbiodinium</taxon>
    </lineage>
</organism>
<name>A0A812QLR0_9DINO</name>
<evidence type="ECO:0000313" key="2">
    <source>
        <dbReference type="EMBL" id="CAE7393234.1"/>
    </source>
</evidence>